<gene>
    <name evidence="2" type="ORF">ABT404_38525</name>
</gene>
<sequence length="208" mass="21516">GTPSPVTRHSATPGRSASGVALSGQGTAGTRTTSPAPSAPGVGTSRSPTVTWTGYAGTGCASAGAAVTSFNAKEGAWKETTGGAYLHGCGAARYINLYDDHDDGWTANADWVFTPGTKVDACSFRIHVATGTWATTAHYKVYDVDSTVDGQADYKYAFTFDQHTYDAGGWYTTRAYPFRTGTIDLTLTNTGPAGGRGVVADMVTATCS</sequence>
<name>A0ABV1X8E2_9ACTN</name>
<evidence type="ECO:0008006" key="4">
    <source>
        <dbReference type="Google" id="ProtNLM"/>
    </source>
</evidence>
<proteinExistence type="predicted"/>
<accession>A0ABV1X8E2</accession>
<protein>
    <recommendedName>
        <fullName evidence="4">Serine/threonine protein kinase</fullName>
    </recommendedName>
</protein>
<evidence type="ECO:0000256" key="1">
    <source>
        <dbReference type="SAM" id="MobiDB-lite"/>
    </source>
</evidence>
<organism evidence="2 3">
    <name type="scientific">Streptomyces hyaluromycini</name>
    <dbReference type="NCBI Taxonomy" id="1377993"/>
    <lineage>
        <taxon>Bacteria</taxon>
        <taxon>Bacillati</taxon>
        <taxon>Actinomycetota</taxon>
        <taxon>Actinomycetes</taxon>
        <taxon>Kitasatosporales</taxon>
        <taxon>Streptomycetaceae</taxon>
        <taxon>Streptomyces</taxon>
    </lineage>
</organism>
<feature type="compositionally biased region" description="Polar residues" evidence="1">
    <location>
        <begin position="1"/>
        <end position="15"/>
    </location>
</feature>
<evidence type="ECO:0000313" key="3">
    <source>
        <dbReference type="Proteomes" id="UP001474181"/>
    </source>
</evidence>
<keyword evidence="3" id="KW-1185">Reference proteome</keyword>
<evidence type="ECO:0000313" key="2">
    <source>
        <dbReference type="EMBL" id="MER7185292.1"/>
    </source>
</evidence>
<dbReference type="EMBL" id="JBEPEK010000423">
    <property type="protein sequence ID" value="MER7185292.1"/>
    <property type="molecule type" value="Genomic_DNA"/>
</dbReference>
<dbReference type="RefSeq" id="WP_350788075.1">
    <property type="nucleotide sequence ID" value="NZ_JBEPEK010000423.1"/>
</dbReference>
<feature type="compositionally biased region" description="Polar residues" evidence="1">
    <location>
        <begin position="24"/>
        <end position="36"/>
    </location>
</feature>
<comment type="caution">
    <text evidence="2">The sequence shown here is derived from an EMBL/GenBank/DDBJ whole genome shotgun (WGS) entry which is preliminary data.</text>
</comment>
<dbReference type="Proteomes" id="UP001474181">
    <property type="component" value="Unassembled WGS sequence"/>
</dbReference>
<reference evidence="2 3" key="1">
    <citation type="submission" date="2024-06" db="EMBL/GenBank/DDBJ databases">
        <title>The Natural Products Discovery Center: Release of the First 8490 Sequenced Strains for Exploring Actinobacteria Biosynthetic Diversity.</title>
        <authorList>
            <person name="Kalkreuter E."/>
            <person name="Kautsar S.A."/>
            <person name="Yang D."/>
            <person name="Bader C.D."/>
            <person name="Teijaro C.N."/>
            <person name="Fluegel L."/>
            <person name="Davis C.M."/>
            <person name="Simpson J.R."/>
            <person name="Lauterbach L."/>
            <person name="Steele A.D."/>
            <person name="Gui C."/>
            <person name="Meng S."/>
            <person name="Li G."/>
            <person name="Viehrig K."/>
            <person name="Ye F."/>
            <person name="Su P."/>
            <person name="Kiefer A.F."/>
            <person name="Nichols A."/>
            <person name="Cepeda A.J."/>
            <person name="Yan W."/>
            <person name="Fan B."/>
            <person name="Jiang Y."/>
            <person name="Adhikari A."/>
            <person name="Zheng C.-J."/>
            <person name="Schuster L."/>
            <person name="Cowan T.M."/>
            <person name="Smanski M.J."/>
            <person name="Chevrette M.G."/>
            <person name="De Carvalho L.P.S."/>
            <person name="Shen B."/>
        </authorList>
    </citation>
    <scope>NUCLEOTIDE SEQUENCE [LARGE SCALE GENOMIC DNA]</scope>
    <source>
        <strain evidence="2 3">NPDC000234</strain>
    </source>
</reference>
<feature type="non-terminal residue" evidence="2">
    <location>
        <position position="1"/>
    </location>
</feature>
<feature type="region of interest" description="Disordered" evidence="1">
    <location>
        <begin position="1"/>
        <end position="48"/>
    </location>
</feature>